<keyword evidence="2" id="KW-0784">Thiamine biosynthesis</keyword>
<feature type="domain" description="Thiamine phosphate synthase/TenI" evidence="3">
    <location>
        <begin position="25"/>
        <end position="171"/>
    </location>
</feature>
<dbReference type="PANTHER" id="PTHR20857:SF15">
    <property type="entry name" value="THIAMINE-PHOSPHATE SYNTHASE"/>
    <property type="match status" value="1"/>
</dbReference>
<protein>
    <submittedName>
        <fullName evidence="4">Regulatory protein TenI</fullName>
    </submittedName>
</protein>
<dbReference type="InterPro" id="IPR013785">
    <property type="entry name" value="Aldolase_TIM"/>
</dbReference>
<dbReference type="GO" id="GO:0004789">
    <property type="term" value="F:thiamine-phosphate diphosphorylase activity"/>
    <property type="evidence" value="ECO:0007669"/>
    <property type="project" value="TreeGrafter"/>
</dbReference>
<dbReference type="PANTHER" id="PTHR20857">
    <property type="entry name" value="THIAMINE-PHOSPHATE PYROPHOSPHORYLASE"/>
    <property type="match status" value="1"/>
</dbReference>
<dbReference type="Gene3D" id="3.20.20.70">
    <property type="entry name" value="Aldolase class I"/>
    <property type="match status" value="1"/>
</dbReference>
<organism evidence="4 5">
    <name type="scientific">Riemerella anatipestifer</name>
    <name type="common">Moraxella anatipestifer</name>
    <dbReference type="NCBI Taxonomy" id="34085"/>
    <lineage>
        <taxon>Bacteria</taxon>
        <taxon>Pseudomonadati</taxon>
        <taxon>Bacteroidota</taxon>
        <taxon>Flavobacteriia</taxon>
        <taxon>Flavobacteriales</taxon>
        <taxon>Weeksellaceae</taxon>
        <taxon>Riemerella</taxon>
    </lineage>
</organism>
<dbReference type="Proteomes" id="UP000189883">
    <property type="component" value="Chromosome"/>
</dbReference>
<dbReference type="CDD" id="cd00564">
    <property type="entry name" value="TMP_TenI"/>
    <property type="match status" value="1"/>
</dbReference>
<proteinExistence type="predicted"/>
<dbReference type="RefSeq" id="WP_014938487.1">
    <property type="nucleotide sequence ID" value="NZ_CP011859.1"/>
</dbReference>
<dbReference type="GO" id="GO:0005737">
    <property type="term" value="C:cytoplasm"/>
    <property type="evidence" value="ECO:0007669"/>
    <property type="project" value="TreeGrafter"/>
</dbReference>
<evidence type="ECO:0000256" key="2">
    <source>
        <dbReference type="ARBA" id="ARBA00022977"/>
    </source>
</evidence>
<name>A0A1S7DU99_RIEAN</name>
<dbReference type="InterPro" id="IPR036206">
    <property type="entry name" value="ThiamineP_synth_sf"/>
</dbReference>
<evidence type="ECO:0000259" key="3">
    <source>
        <dbReference type="Pfam" id="PF02581"/>
    </source>
</evidence>
<dbReference type="GO" id="GO:0009228">
    <property type="term" value="P:thiamine biosynthetic process"/>
    <property type="evidence" value="ECO:0007669"/>
    <property type="project" value="UniProtKB-KW"/>
</dbReference>
<comment type="pathway">
    <text evidence="1">Cofactor biosynthesis; thiamine diphosphate biosynthesis.</text>
</comment>
<gene>
    <name evidence="4" type="primary">tenI</name>
    <name evidence="4" type="ORF">AB406_1694</name>
</gene>
<evidence type="ECO:0000313" key="5">
    <source>
        <dbReference type="Proteomes" id="UP000189883"/>
    </source>
</evidence>
<dbReference type="SUPFAM" id="SSF51391">
    <property type="entry name" value="Thiamin phosphate synthase"/>
    <property type="match status" value="1"/>
</dbReference>
<dbReference type="AlphaFoldDB" id="A0A1S7DU99"/>
<dbReference type="InterPro" id="IPR022998">
    <property type="entry name" value="ThiamineP_synth_TenI"/>
</dbReference>
<accession>A0A1S7DU99</accession>
<dbReference type="EMBL" id="CP011859">
    <property type="protein sequence ID" value="AQY22638.1"/>
    <property type="molecule type" value="Genomic_DNA"/>
</dbReference>
<evidence type="ECO:0000313" key="4">
    <source>
        <dbReference type="EMBL" id="AQY22638.1"/>
    </source>
</evidence>
<dbReference type="Pfam" id="PF02581">
    <property type="entry name" value="TMP-TENI"/>
    <property type="match status" value="1"/>
</dbReference>
<sequence>MFIVITPEKEVPNEVDLLCKMAEFPVVLHIRKPTFDKNKMQRWLQQFNENQHRKMMLHQHHELIEHFDLKGIHLKEIHRKEADNLDKIKHYKAIRKTLSASFHSQEEAESQSLYDYVLLSPVFNSISKSNYEGKSFQLHQPLVPVIALGGITKETMLLTPKMGFSGVAVLGSLWNSSQAFDAFKELFAHYKKWY</sequence>
<evidence type="ECO:0000256" key="1">
    <source>
        <dbReference type="ARBA" id="ARBA00004948"/>
    </source>
</evidence>
<reference evidence="4 5" key="1">
    <citation type="submission" date="2015-06" db="EMBL/GenBank/DDBJ databases">
        <title>R. anatipestifer strain HXb2 is the most virulent strain so far, and the genome sequence would help us uncover the pathogenesis.</title>
        <authorList>
            <person name="Hu Q."/>
            <person name="Qi J."/>
            <person name="Bo H."/>
            <person name="Liu G."/>
            <person name="Tao M."/>
            <person name="Ding Y."/>
            <person name="Xue Y."/>
        </authorList>
    </citation>
    <scope>NUCLEOTIDE SEQUENCE [LARGE SCALE GENOMIC DNA]</scope>
    <source>
        <strain evidence="4 5">HXb2</strain>
    </source>
</reference>